<evidence type="ECO:0000313" key="2">
    <source>
        <dbReference type="EMBL" id="QWU14425.1"/>
    </source>
</evidence>
<gene>
    <name evidence="2" type="ORF">KP014_21185</name>
    <name evidence="3" type="ORF">SAMN04487895_101736</name>
</gene>
<feature type="domain" description="Calcineurin-like phosphoesterase" evidence="1">
    <location>
        <begin position="149"/>
        <end position="328"/>
    </location>
</feature>
<evidence type="ECO:0000313" key="3">
    <source>
        <dbReference type="EMBL" id="SEN50456.1"/>
    </source>
</evidence>
<reference evidence="2 5" key="2">
    <citation type="submission" date="2021-06" db="EMBL/GenBank/DDBJ databases">
        <title>Whole genome sequence of Paenibacillus sophorae DSM23020 for comparative genomics.</title>
        <authorList>
            <person name="Kim M.-J."/>
            <person name="Lee G."/>
            <person name="Shin J.-H."/>
        </authorList>
    </citation>
    <scope>NUCLEOTIDE SEQUENCE [LARGE SCALE GENOMIC DNA]</scope>
    <source>
        <strain evidence="2 5">DSM 23020</strain>
    </source>
</reference>
<evidence type="ECO:0000313" key="5">
    <source>
        <dbReference type="Proteomes" id="UP000683429"/>
    </source>
</evidence>
<proteinExistence type="predicted"/>
<organism evidence="3 4">
    <name type="scientific">Paenibacillus sophorae</name>
    <dbReference type="NCBI Taxonomy" id="1333845"/>
    <lineage>
        <taxon>Bacteria</taxon>
        <taxon>Bacillati</taxon>
        <taxon>Bacillota</taxon>
        <taxon>Bacilli</taxon>
        <taxon>Bacillales</taxon>
        <taxon>Paenibacillaceae</taxon>
        <taxon>Paenibacillus</taxon>
    </lineage>
</organism>
<dbReference type="AlphaFoldDB" id="A0A1H8H2H8"/>
<dbReference type="Gene3D" id="3.60.21.10">
    <property type="match status" value="1"/>
</dbReference>
<dbReference type="GO" id="GO:0016787">
    <property type="term" value="F:hydrolase activity"/>
    <property type="evidence" value="ECO:0007669"/>
    <property type="project" value="InterPro"/>
</dbReference>
<sequence length="406" mass="47387">MNHSNIELQRKSSESLDDFLIRLGDNLDVYDLTWTEAADILNKESDEEYSESRWRKRYKTYVEFKPIILAKYANNEVVQEIQDSTLEQRKERYKLQAEKVEYNKLLREHARADLLEEKIVEAVEKRPTITVPQIHIKKNNSKRNFLLPITDIHDGVQFCLRGWENEILNEYSPEIMEKRMWKLFEAFVSINDELKINHVTLPNLGDSVDGILRMSQLMGLKLGVVDSSIHFAEFMSQWLNELSKYCVVDYYSIFGNHDQLRLLTGKRDEFPNENAQRWITKLIEANLRNNKNVTVNNCNEFMYLDILGTKVLGVHGENERNLEQSIKDYSMIYGKRVDLLISGHYHHAHEKTIGMSQGKDIEHVQLPSIIGIDDYSLKIKKTANPGSKVMVMEEGKGRTITYNIKL</sequence>
<dbReference type="EMBL" id="CP076607">
    <property type="protein sequence ID" value="QWU14425.1"/>
    <property type="molecule type" value="Genomic_DNA"/>
</dbReference>
<dbReference type="Pfam" id="PF00149">
    <property type="entry name" value="Metallophos"/>
    <property type="match status" value="1"/>
</dbReference>
<keyword evidence="5" id="KW-1185">Reference proteome</keyword>
<dbReference type="SUPFAM" id="SSF56300">
    <property type="entry name" value="Metallo-dependent phosphatases"/>
    <property type="match status" value="1"/>
</dbReference>
<dbReference type="Proteomes" id="UP000683429">
    <property type="component" value="Chromosome"/>
</dbReference>
<accession>A0A1H8H2H8</accession>
<name>A0A1H8H2H8_9BACL</name>
<dbReference type="RefSeq" id="WP_036588469.1">
    <property type="nucleotide sequence ID" value="NZ_CP076607.1"/>
</dbReference>
<protein>
    <recommendedName>
        <fullName evidence="1">Calcineurin-like phosphoesterase domain-containing protein</fullName>
    </recommendedName>
</protein>
<reference evidence="3 4" key="1">
    <citation type="submission" date="2016-10" db="EMBL/GenBank/DDBJ databases">
        <authorList>
            <person name="de Groot N.N."/>
        </authorList>
    </citation>
    <scope>NUCLEOTIDE SEQUENCE [LARGE SCALE GENOMIC DNA]</scope>
    <source>
        <strain evidence="3 4">CGMCC 1.10238</strain>
    </source>
</reference>
<evidence type="ECO:0000313" key="4">
    <source>
        <dbReference type="Proteomes" id="UP000198809"/>
    </source>
</evidence>
<evidence type="ECO:0000259" key="1">
    <source>
        <dbReference type="Pfam" id="PF00149"/>
    </source>
</evidence>
<dbReference type="OrthoDB" id="1758285at2"/>
<dbReference type="Proteomes" id="UP000198809">
    <property type="component" value="Unassembled WGS sequence"/>
</dbReference>
<dbReference type="STRING" id="1333845.SAMN04487895_101736"/>
<dbReference type="InterPro" id="IPR029052">
    <property type="entry name" value="Metallo-depent_PP-like"/>
</dbReference>
<dbReference type="InterPro" id="IPR004843">
    <property type="entry name" value="Calcineurin-like_PHP"/>
</dbReference>
<dbReference type="EMBL" id="FODH01000001">
    <property type="protein sequence ID" value="SEN50456.1"/>
    <property type="molecule type" value="Genomic_DNA"/>
</dbReference>